<feature type="compositionally biased region" description="Basic residues" evidence="1">
    <location>
        <begin position="234"/>
        <end position="243"/>
    </location>
</feature>
<proteinExistence type="predicted"/>
<name>A0A3P3E455_9BURK</name>
<feature type="region of interest" description="Disordered" evidence="1">
    <location>
        <begin position="223"/>
        <end position="243"/>
    </location>
</feature>
<dbReference type="EMBL" id="RQXU01000035">
    <property type="protein sequence ID" value="RRH80836.1"/>
    <property type="molecule type" value="Genomic_DNA"/>
</dbReference>
<evidence type="ECO:0000313" key="2">
    <source>
        <dbReference type="EMBL" id="RRH80836.1"/>
    </source>
</evidence>
<comment type="caution">
    <text evidence="2">The sequence shown here is derived from an EMBL/GenBank/DDBJ whole genome shotgun (WGS) entry which is preliminary data.</text>
</comment>
<sequence>MKFNDLARKAAKGPGPLSYGGSVNPEDLIRFSLAYGADGADEIERLCKQHGWHGDGLLEDGTRVAPLARWAVACIAYGRGGVAALQRLLTDRALATFAIAVLGEVRTEPCVTVLLDYCMSTTALSDEPDDPFWRAFGALNGLTSFDDGLVPPQEQQKKLRDLVIETFASATTPYQQTLCLCALRGAPVDGSLEWAEAQTVTDPGAMRAKSAAIKSLRRRLSGSYKPASAEQKRQIRRQRALDV</sequence>
<evidence type="ECO:0000313" key="3">
    <source>
        <dbReference type="Proteomes" id="UP000271590"/>
    </source>
</evidence>
<accession>A0A3P3E455</accession>
<dbReference type="Proteomes" id="UP000271590">
    <property type="component" value="Unassembled WGS sequence"/>
</dbReference>
<dbReference type="RefSeq" id="WP_124961950.1">
    <property type="nucleotide sequence ID" value="NZ_RQXU01000035.1"/>
</dbReference>
<dbReference type="AlphaFoldDB" id="A0A3P3E455"/>
<protein>
    <submittedName>
        <fullName evidence="2">Uncharacterized protein</fullName>
    </submittedName>
</protein>
<reference evidence="2 3" key="1">
    <citation type="submission" date="2018-11" db="EMBL/GenBank/DDBJ databases">
        <title>The genome of Variovorax sp T529.</title>
        <authorList>
            <person name="Gao J."/>
        </authorList>
    </citation>
    <scope>NUCLEOTIDE SEQUENCE [LARGE SCALE GENOMIC DNA]</scope>
    <source>
        <strain evidence="2 3">T529</strain>
    </source>
</reference>
<evidence type="ECO:0000256" key="1">
    <source>
        <dbReference type="SAM" id="MobiDB-lite"/>
    </source>
</evidence>
<organism evidence="2 3">
    <name type="scientific">Variovorax beijingensis</name>
    <dbReference type="NCBI Taxonomy" id="2496117"/>
    <lineage>
        <taxon>Bacteria</taxon>
        <taxon>Pseudomonadati</taxon>
        <taxon>Pseudomonadota</taxon>
        <taxon>Betaproteobacteria</taxon>
        <taxon>Burkholderiales</taxon>
        <taxon>Comamonadaceae</taxon>
        <taxon>Variovorax</taxon>
    </lineage>
</organism>
<gene>
    <name evidence="2" type="ORF">EH244_30085</name>
</gene>